<name>G7EAP8_MIXOS</name>
<comment type="caution">
    <text evidence="2">The sequence shown here is derived from an EMBL/GenBank/DDBJ whole genome shotgun (WGS) entry which is preliminary data.</text>
</comment>
<evidence type="ECO:0008006" key="4">
    <source>
        <dbReference type="Google" id="ProtNLM"/>
    </source>
</evidence>
<dbReference type="AlphaFoldDB" id="G7EAP8"/>
<dbReference type="RefSeq" id="XP_014569468.1">
    <property type="nucleotide sequence ID" value="XM_014713982.1"/>
</dbReference>
<protein>
    <recommendedName>
        <fullName evidence="4">Glycoside hydrolase 131 catalytic N-terminal domain-containing protein</fullName>
    </recommendedName>
</protein>
<dbReference type="InParanoid" id="G7EAP8"/>
<dbReference type="Proteomes" id="UP000009131">
    <property type="component" value="Unassembled WGS sequence"/>
</dbReference>
<evidence type="ECO:0000313" key="3">
    <source>
        <dbReference type="Proteomes" id="UP000009131"/>
    </source>
</evidence>
<reference evidence="2 3" key="2">
    <citation type="journal article" date="2012" name="Open Biol.">
        <title>Characteristics of nucleosomes and linker DNA regions on the genome of the basidiomycete Mixia osmundae revealed by mono- and dinucleosome mapping.</title>
        <authorList>
            <person name="Nishida H."/>
            <person name="Kondo S."/>
            <person name="Matsumoto T."/>
            <person name="Suzuki Y."/>
            <person name="Yoshikawa H."/>
            <person name="Taylor T.D."/>
            <person name="Sugiyama J."/>
        </authorList>
    </citation>
    <scope>NUCLEOTIDE SEQUENCE [LARGE SCALE GENOMIC DNA]</scope>
    <source>
        <strain evidence="3">CBS 9802 / IAM 14324 / JCM 22182 / KY 12970</strain>
    </source>
</reference>
<reference evidence="2 3" key="1">
    <citation type="journal article" date="2011" name="J. Gen. Appl. Microbiol.">
        <title>Draft genome sequencing of the enigmatic basidiomycete Mixia osmundae.</title>
        <authorList>
            <person name="Nishida H."/>
            <person name="Nagatsuka Y."/>
            <person name="Sugiyama J."/>
        </authorList>
    </citation>
    <scope>NUCLEOTIDE SEQUENCE [LARGE SCALE GENOMIC DNA]</scope>
    <source>
        <strain evidence="3">CBS 9802 / IAM 14324 / JCM 22182 / KY 12970</strain>
    </source>
</reference>
<proteinExistence type="predicted"/>
<evidence type="ECO:0000256" key="1">
    <source>
        <dbReference type="SAM" id="SignalP"/>
    </source>
</evidence>
<evidence type="ECO:0000313" key="2">
    <source>
        <dbReference type="EMBL" id="GAA99908.1"/>
    </source>
</evidence>
<feature type="signal peptide" evidence="1">
    <location>
        <begin position="1"/>
        <end position="23"/>
    </location>
</feature>
<feature type="chain" id="PRO_5009955882" description="Glycoside hydrolase 131 catalytic N-terminal domain-containing protein" evidence="1">
    <location>
        <begin position="24"/>
        <end position="155"/>
    </location>
</feature>
<gene>
    <name evidence="2" type="primary">Mo06611</name>
    <name evidence="2" type="ORF">E5Q_06611</name>
</gene>
<keyword evidence="3" id="KW-1185">Reference proteome</keyword>
<sequence length="155" mass="16897">MFANKTAFLSAATAIAFGVFAAASPIAPSAAASLATSTNLLVERQSTRHRLHIQLAAIQGDIDFVYSPQAGKFTQIVPTQFLHPSISETNSEYLVVSFMAHVEHIVHATFRFNLRGTEAYDFNIESGTFGDGPLNVSDVYIEWDGTPIRYSPTMP</sequence>
<keyword evidence="1" id="KW-0732">Signal</keyword>
<dbReference type="EMBL" id="BABT02000243">
    <property type="protein sequence ID" value="GAA99908.1"/>
    <property type="molecule type" value="Genomic_DNA"/>
</dbReference>
<accession>G7EAP8</accession>
<dbReference type="HOGENOM" id="CLU_1695937_0_0_1"/>
<organism evidence="2 3">
    <name type="scientific">Mixia osmundae (strain CBS 9802 / IAM 14324 / JCM 22182 / KY 12970)</name>
    <dbReference type="NCBI Taxonomy" id="764103"/>
    <lineage>
        <taxon>Eukaryota</taxon>
        <taxon>Fungi</taxon>
        <taxon>Dikarya</taxon>
        <taxon>Basidiomycota</taxon>
        <taxon>Pucciniomycotina</taxon>
        <taxon>Mixiomycetes</taxon>
        <taxon>Mixiales</taxon>
        <taxon>Mixiaceae</taxon>
        <taxon>Mixia</taxon>
    </lineage>
</organism>